<dbReference type="InterPro" id="IPR036937">
    <property type="entry name" value="Adhesion_dom_fimbrial_sf"/>
</dbReference>
<sequence>MNKFILFCFYMILALNCFADQVSTITVTGNVHVAACRVDPSSQNVPVDLGKHSIYQLKNIGDSTDPVTFSIDLEDCPETTNSALIKLDGFSDTDNNQLIKLDDMPDSASGVGVAVYDNTGTIVPLWMPSAAYQLQKGSNLLTFTAKYVVSKLPVTNGIADATVSFTLNYQ</sequence>
<dbReference type="PANTHER" id="PTHR33420">
    <property type="entry name" value="FIMBRIAL SUBUNIT ELFA-RELATED"/>
    <property type="match status" value="1"/>
</dbReference>
<dbReference type="Proteomes" id="UP000003880">
    <property type="component" value="Unassembled WGS sequence"/>
</dbReference>
<evidence type="ECO:0000259" key="2">
    <source>
        <dbReference type="Pfam" id="PF00419"/>
    </source>
</evidence>
<comment type="caution">
    <text evidence="3">The sequence shown here is derived from an EMBL/GenBank/DDBJ whole genome shotgun (WGS) entry which is preliminary data.</text>
</comment>
<evidence type="ECO:0000313" key="4">
    <source>
        <dbReference type="Proteomes" id="UP000003880"/>
    </source>
</evidence>
<dbReference type="Gene3D" id="2.60.40.1090">
    <property type="entry name" value="Fimbrial-type adhesion domain"/>
    <property type="match status" value="1"/>
</dbReference>
<protein>
    <submittedName>
        <fullName evidence="3">Fimbrial protein</fullName>
    </submittedName>
</protein>
<dbReference type="PANTHER" id="PTHR33420:SF25">
    <property type="entry name" value="PROTEIN FIMF"/>
    <property type="match status" value="1"/>
</dbReference>
<proteinExistence type="predicted"/>
<evidence type="ECO:0000313" key="3">
    <source>
        <dbReference type="EMBL" id="EFE10422.1"/>
    </source>
</evidence>
<evidence type="ECO:0000256" key="1">
    <source>
        <dbReference type="SAM" id="SignalP"/>
    </source>
</evidence>
<name>D4B7R9_9ENTR</name>
<dbReference type="Pfam" id="PF00419">
    <property type="entry name" value="Fimbrial"/>
    <property type="match status" value="1"/>
</dbReference>
<dbReference type="EMBL" id="ABWL02000002">
    <property type="protein sequence ID" value="EFE10422.1"/>
    <property type="molecule type" value="Genomic_DNA"/>
</dbReference>
<gene>
    <name evidence="3" type="ORF">CIT292_06592</name>
</gene>
<accession>D4B7R9</accession>
<feature type="domain" description="Fimbrial-type adhesion" evidence="2">
    <location>
        <begin position="26"/>
        <end position="170"/>
    </location>
</feature>
<dbReference type="GO" id="GO:0009289">
    <property type="term" value="C:pilus"/>
    <property type="evidence" value="ECO:0007669"/>
    <property type="project" value="InterPro"/>
</dbReference>
<dbReference type="InterPro" id="IPR000259">
    <property type="entry name" value="Adhesion_dom_fimbrial"/>
</dbReference>
<dbReference type="GO" id="GO:0043709">
    <property type="term" value="P:cell adhesion involved in single-species biofilm formation"/>
    <property type="evidence" value="ECO:0007669"/>
    <property type="project" value="TreeGrafter"/>
</dbReference>
<dbReference type="RefSeq" id="WP_006684035.1">
    <property type="nucleotide sequence ID" value="NZ_GG730299.1"/>
</dbReference>
<dbReference type="eggNOG" id="COG3539">
    <property type="taxonomic scope" value="Bacteria"/>
</dbReference>
<dbReference type="InterPro" id="IPR008966">
    <property type="entry name" value="Adhesion_dom_sf"/>
</dbReference>
<dbReference type="HOGENOM" id="CLU_088965_0_0_6"/>
<dbReference type="InterPro" id="IPR050263">
    <property type="entry name" value="Bact_Fimbrial_Adh_Pro"/>
</dbReference>
<keyword evidence="1" id="KW-0732">Signal</keyword>
<dbReference type="AlphaFoldDB" id="D4B7R9"/>
<reference evidence="3 4" key="1">
    <citation type="submission" date="2010-02" db="EMBL/GenBank/DDBJ databases">
        <authorList>
            <person name="Weinstock G."/>
            <person name="Sodergren E."/>
            <person name="Clifton S."/>
            <person name="Fulton L."/>
            <person name="Fulton B."/>
            <person name="Courtney L."/>
            <person name="Fronick C."/>
            <person name="Harrison M."/>
            <person name="Strong C."/>
            <person name="Farmer C."/>
            <person name="Delahaunty K."/>
            <person name="Markovic C."/>
            <person name="Hall O."/>
            <person name="Minx P."/>
            <person name="Tomlinson C."/>
            <person name="Mitreva M."/>
            <person name="Nelson J."/>
            <person name="Hou S."/>
            <person name="Wollam A."/>
            <person name="Pepin K.H."/>
            <person name="Johnson M."/>
            <person name="Bhonagiri V."/>
            <person name="Zhang X."/>
            <person name="Suruliraj S."/>
            <person name="Warren W."/>
            <person name="Chinwalla A."/>
            <person name="Mardis E.R."/>
            <person name="Wilson R.K."/>
        </authorList>
    </citation>
    <scope>NUCLEOTIDE SEQUENCE [LARGE SCALE GENOMIC DNA]</scope>
    <source>
        <strain evidence="3 4">ATCC 29220</strain>
    </source>
</reference>
<feature type="chain" id="PRO_5003053835" evidence="1">
    <location>
        <begin position="20"/>
        <end position="170"/>
    </location>
</feature>
<dbReference type="SUPFAM" id="SSF49401">
    <property type="entry name" value="Bacterial adhesins"/>
    <property type="match status" value="1"/>
</dbReference>
<feature type="signal peptide" evidence="1">
    <location>
        <begin position="1"/>
        <end position="19"/>
    </location>
</feature>
<organism evidence="3 4">
    <name type="scientific">Citrobacter youngae ATCC 29220</name>
    <dbReference type="NCBI Taxonomy" id="500640"/>
    <lineage>
        <taxon>Bacteria</taxon>
        <taxon>Pseudomonadati</taxon>
        <taxon>Pseudomonadota</taxon>
        <taxon>Gammaproteobacteria</taxon>
        <taxon>Enterobacterales</taxon>
        <taxon>Enterobacteriaceae</taxon>
        <taxon>Citrobacter</taxon>
        <taxon>Citrobacter freundii complex</taxon>
    </lineage>
</organism>